<feature type="domain" description="DUF3074" evidence="2">
    <location>
        <begin position="133"/>
        <end position="352"/>
    </location>
</feature>
<evidence type="ECO:0000259" key="2">
    <source>
        <dbReference type="Pfam" id="PF11274"/>
    </source>
</evidence>
<accession>A0A0D2BG24</accession>
<reference evidence="3 4" key="1">
    <citation type="submission" date="2015-01" db="EMBL/GenBank/DDBJ databases">
        <title>The Genome Sequence of Exophiala spinifera CBS89968.</title>
        <authorList>
            <consortium name="The Broad Institute Genomics Platform"/>
            <person name="Cuomo C."/>
            <person name="de Hoog S."/>
            <person name="Gorbushina A."/>
            <person name="Stielow B."/>
            <person name="Teixiera M."/>
            <person name="Abouelleil A."/>
            <person name="Chapman S.B."/>
            <person name="Priest M."/>
            <person name="Young S.K."/>
            <person name="Wortman J."/>
            <person name="Nusbaum C."/>
            <person name="Birren B."/>
        </authorList>
    </citation>
    <scope>NUCLEOTIDE SEQUENCE [LARGE SCALE GENOMIC DNA]</scope>
    <source>
        <strain evidence="3 4">CBS 89968</strain>
    </source>
</reference>
<evidence type="ECO:0000313" key="4">
    <source>
        <dbReference type="Proteomes" id="UP000053328"/>
    </source>
</evidence>
<dbReference type="Proteomes" id="UP000053328">
    <property type="component" value="Unassembled WGS sequence"/>
</dbReference>
<dbReference type="Pfam" id="PF11274">
    <property type="entry name" value="DUF3074"/>
    <property type="match status" value="1"/>
</dbReference>
<dbReference type="VEuPathDB" id="FungiDB:PV08_04729"/>
<dbReference type="SUPFAM" id="SSF55961">
    <property type="entry name" value="Bet v1-like"/>
    <property type="match status" value="1"/>
</dbReference>
<organism evidence="3 4">
    <name type="scientific">Exophiala spinifera</name>
    <dbReference type="NCBI Taxonomy" id="91928"/>
    <lineage>
        <taxon>Eukaryota</taxon>
        <taxon>Fungi</taxon>
        <taxon>Dikarya</taxon>
        <taxon>Ascomycota</taxon>
        <taxon>Pezizomycotina</taxon>
        <taxon>Eurotiomycetes</taxon>
        <taxon>Chaetothyriomycetidae</taxon>
        <taxon>Chaetothyriales</taxon>
        <taxon>Herpotrichiellaceae</taxon>
        <taxon>Exophiala</taxon>
    </lineage>
</organism>
<dbReference type="AlphaFoldDB" id="A0A0D2BG24"/>
<keyword evidence="4" id="KW-1185">Reference proteome</keyword>
<name>A0A0D2BG24_9EURO</name>
<feature type="region of interest" description="Disordered" evidence="1">
    <location>
        <begin position="95"/>
        <end position="129"/>
    </location>
</feature>
<dbReference type="RefSeq" id="XP_016237751.1">
    <property type="nucleotide sequence ID" value="XM_016379074.1"/>
</dbReference>
<dbReference type="OrthoDB" id="6423603at2759"/>
<dbReference type="PANTHER" id="PTHR40370:SF1">
    <property type="entry name" value="DUF3074 DOMAIN-CONTAINING PROTEIN"/>
    <property type="match status" value="1"/>
</dbReference>
<sequence>MAGESSSSNSGSSSPSNLIRLAPLQASDLPCHPDLPGSSAELLPFLTALLEDGVSFLSPSSFQAKFKHQSTKMSPPSAAKVDILTHSIPASSIAQVKWTRPSSAQNHSGGGGGGGGGAAISRSKPEKAEGEHWFARRSVHADVSSKSEEKVGHASWDEFVFGIRDEHSKHEMEFTPPLYDARKVVDWAGQINKLDGEGRLHDKFRNPTMGVYEMCHALPAPLTPRCFCVLVVTASKGPGGGGEDEEIVAVTVPVDLASANRHPDAAKNKKKKVGFYSSMRNLSEGEDTQKKKIVVMGAYTAVEVVRRHRDTEEIEWIMATASDARGNLPMWVQKLGVPGAIAKDVGFFLKWIKDVDESEILKSAA</sequence>
<feature type="compositionally biased region" description="Gly residues" evidence="1">
    <location>
        <begin position="108"/>
        <end position="118"/>
    </location>
</feature>
<protein>
    <recommendedName>
        <fullName evidence="2">DUF3074 domain-containing protein</fullName>
    </recommendedName>
</protein>
<dbReference type="EMBL" id="KN847494">
    <property type="protein sequence ID" value="KIW17535.1"/>
    <property type="molecule type" value="Genomic_DNA"/>
</dbReference>
<dbReference type="PANTHER" id="PTHR40370">
    <property type="entry name" value="EXPRESSED PROTEIN"/>
    <property type="match status" value="1"/>
</dbReference>
<gene>
    <name evidence="3" type="ORF">PV08_04729</name>
</gene>
<evidence type="ECO:0000256" key="1">
    <source>
        <dbReference type="SAM" id="MobiDB-lite"/>
    </source>
</evidence>
<proteinExistence type="predicted"/>
<feature type="compositionally biased region" description="Polar residues" evidence="1">
    <location>
        <begin position="95"/>
        <end position="107"/>
    </location>
</feature>
<evidence type="ECO:0000313" key="3">
    <source>
        <dbReference type="EMBL" id="KIW17535.1"/>
    </source>
</evidence>
<dbReference type="HOGENOM" id="CLU_045430_0_0_1"/>
<dbReference type="InterPro" id="IPR024500">
    <property type="entry name" value="DUF3074"/>
</dbReference>
<dbReference type="GeneID" id="27331812"/>